<comment type="similarity">
    <text evidence="1">Belongs to the bacterial ribosomal protein bL17 family.</text>
</comment>
<keyword evidence="3" id="KW-0687">Ribonucleoprotein</keyword>
<dbReference type="PANTHER" id="PTHR14413:SF16">
    <property type="entry name" value="LARGE RIBOSOMAL SUBUNIT PROTEIN BL17M"/>
    <property type="match status" value="1"/>
</dbReference>
<dbReference type="OMA" id="ETAHNGH"/>
<feature type="compositionally biased region" description="Basic and acidic residues" evidence="4">
    <location>
        <begin position="313"/>
        <end position="323"/>
    </location>
</feature>
<evidence type="ECO:0000256" key="1">
    <source>
        <dbReference type="ARBA" id="ARBA00008777"/>
    </source>
</evidence>
<sequence>MPHEVVPKPRHCRASRDFKSTLYFEVTRGENRPTNDHEARPERTKASEDVLPPTCAPQIITYGKRNTDPSYRSAQSYLFQPGHVYGFPSTPQKVEPPLPPEALLLDQPEKFRPTTNLLPKIFGTLRERYADRPGGYTRIQRFGKRPGDNAPVAILSLVDGPRDLRFEFTARALAREFVANGRTVEGVDQIKRFMADEKAQEFLRPKTRLNLGKVMKYHPERAEEFFELVTDYQPAATSTVTSCTANIQNKLRAEAGAVGHHREAPDSGIKFRPPSSTKPMEGRRALAGERLSGMSISHSGLGLARGALNRRRPNADRSPRFITEKNVPVSNLDVD</sequence>
<comment type="caution">
    <text evidence="5">The sequence shown here is derived from an EMBL/GenBank/DDBJ whole genome shotgun (WGS) entry which is preliminary data.</text>
</comment>
<proteinExistence type="inferred from homology"/>
<feature type="region of interest" description="Disordered" evidence="4">
    <location>
        <begin position="26"/>
        <end position="49"/>
    </location>
</feature>
<dbReference type="AlphaFoldDB" id="K1VE78"/>
<dbReference type="eggNOG" id="KOG3280">
    <property type="taxonomic scope" value="Eukaryota"/>
</dbReference>
<dbReference type="InParanoid" id="K1VE78"/>
<dbReference type="Gene3D" id="3.90.1030.10">
    <property type="entry name" value="Ribosomal protein L17"/>
    <property type="match status" value="1"/>
</dbReference>
<feature type="region of interest" description="Disordered" evidence="4">
    <location>
        <begin position="311"/>
        <end position="335"/>
    </location>
</feature>
<gene>
    <name evidence="5" type="ORF">A1Q2_08284</name>
</gene>
<dbReference type="GO" id="GO:0005762">
    <property type="term" value="C:mitochondrial large ribosomal subunit"/>
    <property type="evidence" value="ECO:0007669"/>
    <property type="project" value="TreeGrafter"/>
</dbReference>
<dbReference type="HOGENOM" id="CLU_074407_1_4_1"/>
<dbReference type="STRING" id="1220162.K1VE78"/>
<dbReference type="PANTHER" id="PTHR14413">
    <property type="entry name" value="RIBOSOMAL PROTEIN L17"/>
    <property type="match status" value="1"/>
</dbReference>
<dbReference type="OrthoDB" id="275000at2759"/>
<dbReference type="GO" id="GO:0006412">
    <property type="term" value="P:translation"/>
    <property type="evidence" value="ECO:0007669"/>
    <property type="project" value="InterPro"/>
</dbReference>
<dbReference type="InterPro" id="IPR000456">
    <property type="entry name" value="Ribosomal_bL17"/>
</dbReference>
<dbReference type="EMBL" id="AMBO01000412">
    <property type="protein sequence ID" value="EKC97361.1"/>
    <property type="molecule type" value="Genomic_DNA"/>
</dbReference>
<evidence type="ECO:0000256" key="4">
    <source>
        <dbReference type="SAM" id="MobiDB-lite"/>
    </source>
</evidence>
<dbReference type="Proteomes" id="UP000006757">
    <property type="component" value="Unassembled WGS sequence"/>
</dbReference>
<evidence type="ECO:0000256" key="3">
    <source>
        <dbReference type="ARBA" id="ARBA00023274"/>
    </source>
</evidence>
<name>K1VE78_TRIAC</name>
<dbReference type="InterPro" id="IPR036373">
    <property type="entry name" value="Ribosomal_bL17_sf"/>
</dbReference>
<accession>K1VE78</accession>
<organism evidence="5 6">
    <name type="scientific">Trichosporon asahii var. asahii (strain CBS 8904)</name>
    <name type="common">Yeast</name>
    <dbReference type="NCBI Taxonomy" id="1220162"/>
    <lineage>
        <taxon>Eukaryota</taxon>
        <taxon>Fungi</taxon>
        <taxon>Dikarya</taxon>
        <taxon>Basidiomycota</taxon>
        <taxon>Agaricomycotina</taxon>
        <taxon>Tremellomycetes</taxon>
        <taxon>Trichosporonales</taxon>
        <taxon>Trichosporonaceae</taxon>
        <taxon>Trichosporon</taxon>
    </lineage>
</organism>
<dbReference type="SUPFAM" id="SSF64263">
    <property type="entry name" value="Prokaryotic ribosomal protein L17"/>
    <property type="match status" value="1"/>
</dbReference>
<protein>
    <submittedName>
        <fullName evidence="5">Uncharacterized protein</fullName>
    </submittedName>
</protein>
<feature type="compositionally biased region" description="Basic and acidic residues" evidence="4">
    <location>
        <begin position="27"/>
        <end position="48"/>
    </location>
</feature>
<evidence type="ECO:0000256" key="2">
    <source>
        <dbReference type="ARBA" id="ARBA00022980"/>
    </source>
</evidence>
<keyword evidence="6" id="KW-1185">Reference proteome</keyword>
<evidence type="ECO:0000313" key="6">
    <source>
        <dbReference type="Proteomes" id="UP000006757"/>
    </source>
</evidence>
<reference evidence="5 6" key="1">
    <citation type="journal article" date="2012" name="Eukaryot. Cell">
        <title>Genome sequence of the Trichosporon asahii environmental strain CBS 8904.</title>
        <authorList>
            <person name="Yang R.Y."/>
            <person name="Li H.T."/>
            <person name="Zhu H."/>
            <person name="Zhou G.P."/>
            <person name="Wang M."/>
            <person name="Wang L."/>
        </authorList>
    </citation>
    <scope>NUCLEOTIDE SEQUENCE [LARGE SCALE GENOMIC DNA]</scope>
    <source>
        <strain evidence="5 6">CBS 8904</strain>
    </source>
</reference>
<feature type="region of interest" description="Disordered" evidence="4">
    <location>
        <begin position="258"/>
        <end position="281"/>
    </location>
</feature>
<dbReference type="GO" id="GO:0003735">
    <property type="term" value="F:structural constituent of ribosome"/>
    <property type="evidence" value="ECO:0007669"/>
    <property type="project" value="InterPro"/>
</dbReference>
<dbReference type="Pfam" id="PF01196">
    <property type="entry name" value="Ribosomal_L17"/>
    <property type="match status" value="1"/>
</dbReference>
<keyword evidence="2" id="KW-0689">Ribosomal protein</keyword>
<evidence type="ECO:0000313" key="5">
    <source>
        <dbReference type="EMBL" id="EKC97361.1"/>
    </source>
</evidence>